<feature type="transmembrane region" description="Helical" evidence="2">
    <location>
        <begin position="50"/>
        <end position="72"/>
    </location>
</feature>
<dbReference type="EMBL" id="AP019376">
    <property type="protein sequence ID" value="BBH90570.1"/>
    <property type="molecule type" value="Genomic_DNA"/>
</dbReference>
<keyword evidence="2" id="KW-1133">Transmembrane helix</keyword>
<name>A0A455SS89_9CHLR</name>
<keyword evidence="2" id="KW-0472">Membrane</keyword>
<reference evidence="3" key="1">
    <citation type="submission" date="2018-12" db="EMBL/GenBank/DDBJ databases">
        <title>Novel natural products biosynthetic potential of the class Ktedonobacteria.</title>
        <authorList>
            <person name="Zheng Y."/>
            <person name="Saitou A."/>
            <person name="Wang C.M."/>
            <person name="Toyoda A."/>
            <person name="Minakuchi Y."/>
            <person name="Sekiguchi Y."/>
            <person name="Ueda K."/>
            <person name="Takano H."/>
            <person name="Sakai Y."/>
            <person name="Yokota A."/>
            <person name="Yabe S."/>
        </authorList>
    </citation>
    <scope>NUCLEOTIDE SEQUENCE</scope>
    <source>
        <strain evidence="3">COM3</strain>
    </source>
</reference>
<organism evidence="3">
    <name type="scientific">Thermosporothrix sp. COM3</name>
    <dbReference type="NCBI Taxonomy" id="2490863"/>
    <lineage>
        <taxon>Bacteria</taxon>
        <taxon>Bacillati</taxon>
        <taxon>Chloroflexota</taxon>
        <taxon>Ktedonobacteria</taxon>
        <taxon>Ktedonobacterales</taxon>
        <taxon>Thermosporotrichaceae</taxon>
        <taxon>Thermosporothrix</taxon>
    </lineage>
</organism>
<evidence type="ECO:0000256" key="1">
    <source>
        <dbReference type="SAM" id="MobiDB-lite"/>
    </source>
</evidence>
<keyword evidence="2" id="KW-0812">Transmembrane</keyword>
<feature type="transmembrane region" description="Helical" evidence="2">
    <location>
        <begin position="92"/>
        <end position="111"/>
    </location>
</feature>
<proteinExistence type="predicted"/>
<dbReference type="AlphaFoldDB" id="A0A455SS89"/>
<feature type="region of interest" description="Disordered" evidence="1">
    <location>
        <begin position="158"/>
        <end position="182"/>
    </location>
</feature>
<feature type="transmembrane region" description="Helical" evidence="2">
    <location>
        <begin position="123"/>
        <end position="143"/>
    </location>
</feature>
<accession>A0A455SS89</accession>
<feature type="transmembrane region" description="Helical" evidence="2">
    <location>
        <begin position="18"/>
        <end position="38"/>
    </location>
</feature>
<gene>
    <name evidence="3" type="ORF">KTC_53210</name>
</gene>
<protein>
    <submittedName>
        <fullName evidence="3">Uncharacterized protein</fullName>
    </submittedName>
</protein>
<sequence>MMIQQVQRPTRTMLHKMLLLNSIAMFLFVLVSLLLYVILRTTIGPQRFGLYTLIGLLSLDCILLEAALYWFLKYRGLFERLSLTTRLLLFRVLYPFNWLLMAIGPAIVLIEAAQGRFVYSPDFILGLLLFVFGLGEFINYCYFKINMSREEKERMAEQRRRPAGRLMREKQRVEQRLRANTR</sequence>
<evidence type="ECO:0000313" key="3">
    <source>
        <dbReference type="EMBL" id="BBH90570.1"/>
    </source>
</evidence>
<evidence type="ECO:0000256" key="2">
    <source>
        <dbReference type="SAM" id="Phobius"/>
    </source>
</evidence>